<dbReference type="Proteomes" id="UP000750711">
    <property type="component" value="Unassembled WGS sequence"/>
</dbReference>
<protein>
    <submittedName>
        <fullName evidence="2">Uncharacterized protein</fullName>
    </submittedName>
</protein>
<keyword evidence="3" id="KW-1185">Reference proteome</keyword>
<feature type="region of interest" description="Disordered" evidence="1">
    <location>
        <begin position="226"/>
        <end position="280"/>
    </location>
</feature>
<evidence type="ECO:0000256" key="1">
    <source>
        <dbReference type="SAM" id="MobiDB-lite"/>
    </source>
</evidence>
<feature type="compositionally biased region" description="Low complexity" evidence="1">
    <location>
        <begin position="141"/>
        <end position="153"/>
    </location>
</feature>
<feature type="compositionally biased region" description="Basic and acidic residues" evidence="1">
    <location>
        <begin position="251"/>
        <end position="269"/>
    </location>
</feature>
<accession>A0A9P8L6Z1</accession>
<feature type="compositionally biased region" description="Basic and acidic residues" evidence="1">
    <location>
        <begin position="168"/>
        <end position="185"/>
    </location>
</feature>
<dbReference type="AlphaFoldDB" id="A0A9P8L6Z1"/>
<evidence type="ECO:0000313" key="2">
    <source>
        <dbReference type="EMBL" id="KAH0551534.1"/>
    </source>
</evidence>
<comment type="caution">
    <text evidence="2">The sequence shown here is derived from an EMBL/GenBank/DDBJ whole genome shotgun (WGS) entry which is preliminary data.</text>
</comment>
<feature type="region of interest" description="Disordered" evidence="1">
    <location>
        <begin position="120"/>
        <end position="202"/>
    </location>
</feature>
<proteinExistence type="predicted"/>
<dbReference type="EMBL" id="JAGHQM010001951">
    <property type="protein sequence ID" value="KAH0551534.1"/>
    <property type="molecule type" value="Genomic_DNA"/>
</dbReference>
<feature type="compositionally biased region" description="Low complexity" evidence="1">
    <location>
        <begin position="120"/>
        <end position="132"/>
    </location>
</feature>
<gene>
    <name evidence="2" type="ORF">GP486_007249</name>
</gene>
<reference evidence="2" key="1">
    <citation type="submission" date="2021-03" db="EMBL/GenBank/DDBJ databases">
        <title>Comparative genomics and phylogenomic investigation of the class Geoglossomycetes provide insights into ecological specialization and systematics.</title>
        <authorList>
            <person name="Melie T."/>
            <person name="Pirro S."/>
            <person name="Miller A.N."/>
            <person name="Quandt A."/>
        </authorList>
    </citation>
    <scope>NUCLEOTIDE SEQUENCE</scope>
    <source>
        <strain evidence="2">CAQ_001_2017</strain>
    </source>
</reference>
<name>A0A9P8L6Z1_9PEZI</name>
<organism evidence="2 3">
    <name type="scientific">Trichoglossum hirsutum</name>
    <dbReference type="NCBI Taxonomy" id="265104"/>
    <lineage>
        <taxon>Eukaryota</taxon>
        <taxon>Fungi</taxon>
        <taxon>Dikarya</taxon>
        <taxon>Ascomycota</taxon>
        <taxon>Pezizomycotina</taxon>
        <taxon>Geoglossomycetes</taxon>
        <taxon>Geoglossales</taxon>
        <taxon>Geoglossaceae</taxon>
        <taxon>Trichoglossum</taxon>
    </lineage>
</organism>
<sequence>MPPLAHQADDLAKNEQKLQRRSLMPLAYAVSYVRCCVVQMKIFVIHKSEEIFGGSCDGCVPDNLHACTSSLLIRCWSPTCAGLPGGLNRRGSPQEILKAERLRLLTAYTRSLVTYVARSPVTTTRRSSPRSPTQREGCCGSAPTPAIIPSPASHRPATIPLRTLVQTSHREDGSSSLLHSERDQHGGGSDSPRSPVGSEFSLWSDTGDIAEQLADDDDVDVDDERLRLKPSELSDEEVPGGSAKRVRYRRRDPSSEDKPARHGIDREDIPIPNPRPKRPSRADKVLAYIMSGGRGGGQMQGLTGRALLYELR</sequence>
<evidence type="ECO:0000313" key="3">
    <source>
        <dbReference type="Proteomes" id="UP000750711"/>
    </source>
</evidence>